<evidence type="ECO:0000313" key="2">
    <source>
        <dbReference type="EMBL" id="CAI5451202.1"/>
    </source>
</evidence>
<dbReference type="Proteomes" id="UP001152747">
    <property type="component" value="Unassembled WGS sequence"/>
</dbReference>
<evidence type="ECO:0008006" key="4">
    <source>
        <dbReference type="Google" id="ProtNLM"/>
    </source>
</evidence>
<gene>
    <name evidence="2" type="ORF">CAMP_LOCUS13839</name>
</gene>
<reference evidence="2" key="1">
    <citation type="submission" date="2022-11" db="EMBL/GenBank/DDBJ databases">
        <authorList>
            <person name="Kikuchi T."/>
        </authorList>
    </citation>
    <scope>NUCLEOTIDE SEQUENCE</scope>
    <source>
        <strain evidence="2">PS1010</strain>
    </source>
</reference>
<comment type="caution">
    <text evidence="2">The sequence shown here is derived from an EMBL/GenBank/DDBJ whole genome shotgun (WGS) entry which is preliminary data.</text>
</comment>
<accession>A0A9P1IU04</accession>
<proteinExistence type="predicted"/>
<feature type="transmembrane region" description="Helical" evidence="1">
    <location>
        <begin position="278"/>
        <end position="300"/>
    </location>
</feature>
<dbReference type="PANTHER" id="PTHR46000">
    <property type="entry name" value="SEVEN TM RECEPTOR-RELATED"/>
    <property type="match status" value="1"/>
</dbReference>
<feature type="transmembrane region" description="Helical" evidence="1">
    <location>
        <begin position="87"/>
        <end position="110"/>
    </location>
</feature>
<feature type="transmembrane region" description="Helical" evidence="1">
    <location>
        <begin position="196"/>
        <end position="220"/>
    </location>
</feature>
<feature type="transmembrane region" description="Helical" evidence="1">
    <location>
        <begin position="42"/>
        <end position="60"/>
    </location>
</feature>
<keyword evidence="1" id="KW-1133">Transmembrane helix</keyword>
<feature type="transmembrane region" description="Helical" evidence="1">
    <location>
        <begin position="241"/>
        <end position="266"/>
    </location>
</feature>
<dbReference type="EMBL" id="CANHGI010000005">
    <property type="protein sequence ID" value="CAI5451202.1"/>
    <property type="molecule type" value="Genomic_DNA"/>
</dbReference>
<evidence type="ECO:0000313" key="3">
    <source>
        <dbReference type="Proteomes" id="UP001152747"/>
    </source>
</evidence>
<organism evidence="2 3">
    <name type="scientific">Caenorhabditis angaria</name>
    <dbReference type="NCBI Taxonomy" id="860376"/>
    <lineage>
        <taxon>Eukaryota</taxon>
        <taxon>Metazoa</taxon>
        <taxon>Ecdysozoa</taxon>
        <taxon>Nematoda</taxon>
        <taxon>Chromadorea</taxon>
        <taxon>Rhabditida</taxon>
        <taxon>Rhabditina</taxon>
        <taxon>Rhabditomorpha</taxon>
        <taxon>Rhabditoidea</taxon>
        <taxon>Rhabditidae</taxon>
        <taxon>Peloderinae</taxon>
        <taxon>Caenorhabditis</taxon>
    </lineage>
</organism>
<keyword evidence="1" id="KW-0812">Transmembrane</keyword>
<dbReference type="PANTHER" id="PTHR46000:SF5">
    <property type="entry name" value="SEVEN TM RECEPTOR"/>
    <property type="match status" value="1"/>
</dbReference>
<name>A0A9P1IU04_9PELO</name>
<feature type="transmembrane region" description="Helical" evidence="1">
    <location>
        <begin position="12"/>
        <end position="30"/>
    </location>
</feature>
<feature type="transmembrane region" description="Helical" evidence="1">
    <location>
        <begin position="131"/>
        <end position="152"/>
    </location>
</feature>
<protein>
    <recommendedName>
        <fullName evidence="4">Seven TM Receptor</fullName>
    </recommendedName>
</protein>
<dbReference type="Gene3D" id="1.20.1070.10">
    <property type="entry name" value="Rhodopsin 7-helix transmembrane proteins"/>
    <property type="match status" value="1"/>
</dbReference>
<keyword evidence="1" id="KW-0472">Membrane</keyword>
<dbReference type="AlphaFoldDB" id="A0A9P1IU04"/>
<dbReference type="Pfam" id="PF10326">
    <property type="entry name" value="7TM_GPCR_Str"/>
    <property type="match status" value="1"/>
</dbReference>
<evidence type="ECO:0000256" key="1">
    <source>
        <dbReference type="SAM" id="Phobius"/>
    </source>
</evidence>
<dbReference type="InterPro" id="IPR019428">
    <property type="entry name" value="7TM_GPCR_serpentine_rcpt_Str"/>
</dbReference>
<dbReference type="SUPFAM" id="SSF81321">
    <property type="entry name" value="Family A G protein-coupled receptor-like"/>
    <property type="match status" value="1"/>
</dbReference>
<keyword evidence="3" id="KW-1185">Reference proteome</keyword>
<sequence>MDIEALSIRISWIGFFLTLVINSTVLHTAFHHSNNIFGSYKYLIMSFSLMGIIFATAEIFSKPMIFDVDSAFIILTFLKPARSWKSFILLAMFASMFAVTIHLLTIQFVYRYWAIFKIQNVKKYFGKLKCVFLWFTTCAFVFLCMSLMLYIARPDTVSDEFLQNRTKSNLSLNPELMTYYIAMIYLEGSFNYIESFPLLVVIIMVAAHYIIISYCGFQMFKNMNKKMISLSNHLQRINKQLFRTLIIQVCLPTLFIFTPMLSIYIIPFFNLDLFINAGPIACSLSFYPSIDGLICLYFIVDYRNALKADILYFLNCLTCRTKSAEPKSPKPPNEKY</sequence>